<evidence type="ECO:0000256" key="12">
    <source>
        <dbReference type="SAM" id="MobiDB-lite"/>
    </source>
</evidence>
<comment type="similarity">
    <text evidence="3">Belongs to the adaptor complexes small subunit family.</text>
</comment>
<dbReference type="InterPro" id="IPR016635">
    <property type="entry name" value="AP_complex_ssu"/>
</dbReference>
<evidence type="ECO:0000256" key="9">
    <source>
        <dbReference type="ARBA" id="ARBA00058887"/>
    </source>
</evidence>
<protein>
    <recommendedName>
        <fullName evidence="11">Adaptor AP-1 19 kDa protein</fullName>
    </recommendedName>
</protein>
<dbReference type="OrthoDB" id="371463at2759"/>
<gene>
    <name evidence="14" type="ORF">HHK36_002366</name>
</gene>
<evidence type="ECO:0000256" key="11">
    <source>
        <dbReference type="ARBA" id="ARBA00082295"/>
    </source>
</evidence>
<dbReference type="GO" id="GO:0035615">
    <property type="term" value="F:clathrin adaptor activity"/>
    <property type="evidence" value="ECO:0007669"/>
    <property type="project" value="InterPro"/>
</dbReference>
<comment type="subcellular location">
    <subcellularLocation>
        <location evidence="1">Cytoplasmic vesicle</location>
        <location evidence="1">Clathrin-coated vesicle membrane</location>
        <topology evidence="1">Peripheral membrane protein</topology>
        <orientation evidence="1">Cytoplasmic side</orientation>
    </subcellularLocation>
    <subcellularLocation>
        <location evidence="2">Golgi apparatus</location>
    </subcellularLocation>
</comment>
<dbReference type="InterPro" id="IPR000804">
    <property type="entry name" value="Clathrin_sm-chain_CS"/>
</dbReference>
<name>A0A835DMS6_TETSI</name>
<comment type="caution">
    <text evidence="14">The sequence shown here is derived from an EMBL/GenBank/DDBJ whole genome shotgun (WGS) entry which is preliminary data.</text>
</comment>
<dbReference type="InterPro" id="IPR011012">
    <property type="entry name" value="Longin-like_dom_sf"/>
</dbReference>
<dbReference type="PROSITE" id="PS00989">
    <property type="entry name" value="CLAT_ADAPTOR_S"/>
    <property type="match status" value="1"/>
</dbReference>
<dbReference type="AlphaFoldDB" id="A0A835DMS6"/>
<dbReference type="FunFam" id="3.30.450.60:FF:000007">
    <property type="entry name" value="AP complex subunit sigma"/>
    <property type="match status" value="1"/>
</dbReference>
<feature type="region of interest" description="Disordered" evidence="12">
    <location>
        <begin position="354"/>
        <end position="411"/>
    </location>
</feature>
<dbReference type="Proteomes" id="UP000655225">
    <property type="component" value="Unassembled WGS sequence"/>
</dbReference>
<evidence type="ECO:0000256" key="4">
    <source>
        <dbReference type="ARBA" id="ARBA00022448"/>
    </source>
</evidence>
<dbReference type="CDD" id="cd14831">
    <property type="entry name" value="AP1_sigma"/>
    <property type="match status" value="1"/>
</dbReference>
<keyword evidence="8" id="KW-0968">Cytoplasmic vesicle</keyword>
<comment type="subunit">
    <text evidence="10">Adaptor protein complex 1 (AP-1) is a heterotetramer composed of two large adaptins (gamma-type subunit and beta-type subunit), a medium adaptin (mu-type subunit) and a small adaptin (sigma-type subunit).</text>
</comment>
<dbReference type="InterPro" id="IPR044733">
    <property type="entry name" value="AP1_sigma"/>
</dbReference>
<evidence type="ECO:0000259" key="13">
    <source>
        <dbReference type="Pfam" id="PF01217"/>
    </source>
</evidence>
<evidence type="ECO:0000256" key="2">
    <source>
        <dbReference type="ARBA" id="ARBA00004555"/>
    </source>
</evidence>
<evidence type="ECO:0000256" key="8">
    <source>
        <dbReference type="ARBA" id="ARBA00023329"/>
    </source>
</evidence>
<feature type="compositionally biased region" description="Polar residues" evidence="12">
    <location>
        <begin position="370"/>
        <end position="379"/>
    </location>
</feature>
<evidence type="ECO:0000256" key="1">
    <source>
        <dbReference type="ARBA" id="ARBA00004145"/>
    </source>
</evidence>
<proteinExistence type="inferred from homology"/>
<feature type="domain" description="AP complex mu/sigma subunit" evidence="13">
    <location>
        <begin position="415"/>
        <end position="529"/>
    </location>
</feature>
<keyword evidence="15" id="KW-1185">Reference proteome</keyword>
<evidence type="ECO:0000313" key="14">
    <source>
        <dbReference type="EMBL" id="KAF8409848.1"/>
    </source>
</evidence>
<dbReference type="PANTHER" id="PTHR11753">
    <property type="entry name" value="ADAPTOR COMPLEXES SMALL SUBUNIT FAMILY"/>
    <property type="match status" value="1"/>
</dbReference>
<reference evidence="14 15" key="1">
    <citation type="submission" date="2020-04" db="EMBL/GenBank/DDBJ databases">
        <title>Plant Genome Project.</title>
        <authorList>
            <person name="Zhang R.-G."/>
        </authorList>
    </citation>
    <scope>NUCLEOTIDE SEQUENCE [LARGE SCALE GENOMIC DNA]</scope>
    <source>
        <strain evidence="14">YNK0</strain>
        <tissue evidence="14">Leaf</tissue>
    </source>
</reference>
<keyword evidence="5" id="KW-0653">Protein transport</keyword>
<keyword evidence="7" id="KW-0472">Membrane</keyword>
<keyword evidence="6" id="KW-0333">Golgi apparatus</keyword>
<feature type="region of interest" description="Disordered" evidence="12">
    <location>
        <begin position="33"/>
        <end position="66"/>
    </location>
</feature>
<evidence type="ECO:0000313" key="15">
    <source>
        <dbReference type="Proteomes" id="UP000655225"/>
    </source>
</evidence>
<evidence type="ECO:0000256" key="3">
    <source>
        <dbReference type="ARBA" id="ARBA00006972"/>
    </source>
</evidence>
<dbReference type="EMBL" id="JABCRI010000002">
    <property type="protein sequence ID" value="KAF8409848.1"/>
    <property type="molecule type" value="Genomic_DNA"/>
</dbReference>
<dbReference type="Gene3D" id="3.30.450.60">
    <property type="match status" value="1"/>
</dbReference>
<dbReference type="SUPFAM" id="SSF64356">
    <property type="entry name" value="SNARE-like"/>
    <property type="match status" value="1"/>
</dbReference>
<organism evidence="14 15">
    <name type="scientific">Tetracentron sinense</name>
    <name type="common">Spur-leaf</name>
    <dbReference type="NCBI Taxonomy" id="13715"/>
    <lineage>
        <taxon>Eukaryota</taxon>
        <taxon>Viridiplantae</taxon>
        <taxon>Streptophyta</taxon>
        <taxon>Embryophyta</taxon>
        <taxon>Tracheophyta</taxon>
        <taxon>Spermatophyta</taxon>
        <taxon>Magnoliopsida</taxon>
        <taxon>Trochodendrales</taxon>
        <taxon>Trochodendraceae</taxon>
        <taxon>Tetracentron</taxon>
    </lineage>
</organism>
<dbReference type="GO" id="GO:0006886">
    <property type="term" value="P:intracellular protein transport"/>
    <property type="evidence" value="ECO:0007669"/>
    <property type="project" value="InterPro"/>
</dbReference>
<evidence type="ECO:0000256" key="7">
    <source>
        <dbReference type="ARBA" id="ARBA00023136"/>
    </source>
</evidence>
<dbReference type="GO" id="GO:0005829">
    <property type="term" value="C:cytosol"/>
    <property type="evidence" value="ECO:0007669"/>
    <property type="project" value="GOC"/>
</dbReference>
<dbReference type="GO" id="GO:0030121">
    <property type="term" value="C:AP-1 adaptor complex"/>
    <property type="evidence" value="ECO:0007669"/>
    <property type="project" value="InterPro"/>
</dbReference>
<dbReference type="Pfam" id="PF01217">
    <property type="entry name" value="Clat_adaptor_s"/>
    <property type="match status" value="1"/>
</dbReference>
<accession>A0A835DMS6</accession>
<dbReference type="InterPro" id="IPR022775">
    <property type="entry name" value="AP_mu_sigma_su"/>
</dbReference>
<evidence type="ECO:0000256" key="5">
    <source>
        <dbReference type="ARBA" id="ARBA00022927"/>
    </source>
</evidence>
<evidence type="ECO:0000256" key="6">
    <source>
        <dbReference type="ARBA" id="ARBA00023034"/>
    </source>
</evidence>
<comment type="function">
    <text evidence="9">Subunit of clathrin-associated adaptor protein complex 1 that plays a role in protein sorting at the trans-Golgi network and early endosomes (TGN/EE). The AP complexes mediate the recruitment of clathrin to membranes and the recognition of sorting signals within the cytosolic tails of transmembrane cargo molecules.</text>
</comment>
<evidence type="ECO:0000256" key="10">
    <source>
        <dbReference type="ARBA" id="ARBA00066271"/>
    </source>
</evidence>
<dbReference type="GO" id="GO:0016482">
    <property type="term" value="P:cytosolic transport"/>
    <property type="evidence" value="ECO:0007669"/>
    <property type="project" value="UniProtKB-ARBA"/>
</dbReference>
<sequence length="550" mass="58883">MAISPSEEAVLHSSVILGKVEVGPAGSDESLEQLAGTKCGSASSHHPHQDRVEAAPRPILSLSPSSKGQRLERSLAEINQKEIFPLGASPHLVERENQVQDVRMSRLKVKDPESALRIPSRVVSVGGLANQESSGTLSKAAVLLNLLPRLSVSGVGHREAVSPVPSELLVQAEPFIEDPSVLRLLKGESPHLVLRSICFVEASSGRGQNSLSLSSAGSGSTPSQGSSPSILILACFAEVTPGMVDKVHSLLQLGELAASNSRGQGTREVGDLLSVPVQGMPKPSSFPIHSLLLSGGERVDMESSFCSYDESFIAILPGHGDQIPLFNKERGESVGPIQLSSTRDLTVNVQIPESVPSESNSQIGHGCQECSPQGVSRQESGGKAVESKSGGKAVESKSGGKAVESKSGGKAVESPRPLEVIRELSGVILTRGPKLCNFVEWRGYKVVYKRYASLYFCMCIDQEDNELEILEIIHHFVEILDRYFGSVCELDLIFNFHKAYYILDELLIAGELQEPSKKTVARLIAAQDSLVETAKEQASSISNMIAQATK</sequence>
<keyword evidence="4" id="KW-0813">Transport</keyword>
<feature type="compositionally biased region" description="Polar residues" evidence="12">
    <location>
        <begin position="354"/>
        <end position="363"/>
    </location>
</feature>